<dbReference type="EMBL" id="JACHMN010000003">
    <property type="protein sequence ID" value="MBB5873929.1"/>
    <property type="molecule type" value="Genomic_DNA"/>
</dbReference>
<dbReference type="RefSeq" id="WP_184845622.1">
    <property type="nucleotide sequence ID" value="NZ_JACHMN010000003.1"/>
</dbReference>
<organism evidence="1 2">
    <name type="scientific">Allocatelliglobosispora scoriae</name>
    <dbReference type="NCBI Taxonomy" id="643052"/>
    <lineage>
        <taxon>Bacteria</taxon>
        <taxon>Bacillati</taxon>
        <taxon>Actinomycetota</taxon>
        <taxon>Actinomycetes</taxon>
        <taxon>Micromonosporales</taxon>
        <taxon>Micromonosporaceae</taxon>
        <taxon>Allocatelliglobosispora</taxon>
    </lineage>
</organism>
<evidence type="ECO:0008006" key="3">
    <source>
        <dbReference type="Google" id="ProtNLM"/>
    </source>
</evidence>
<protein>
    <recommendedName>
        <fullName evidence="3">RHS repeat protein</fullName>
    </recommendedName>
</protein>
<sequence>MGGPHRTFTQHDAATGTTYTRAEDAGPGLRHVMELTTYANGDTTVVATTATGRYWTEHRTETRQGQITWESTRRYDAETGSLCSRREWTDMAGERHAEELTGHVPCLGSPIEGLAAGVGYVG</sequence>
<name>A0A841C3P3_9ACTN</name>
<keyword evidence="2" id="KW-1185">Reference proteome</keyword>
<accession>A0A841C3P3</accession>
<evidence type="ECO:0000313" key="2">
    <source>
        <dbReference type="Proteomes" id="UP000587527"/>
    </source>
</evidence>
<dbReference type="Proteomes" id="UP000587527">
    <property type="component" value="Unassembled WGS sequence"/>
</dbReference>
<reference evidence="1 2" key="1">
    <citation type="submission" date="2020-08" db="EMBL/GenBank/DDBJ databases">
        <title>Sequencing the genomes of 1000 actinobacteria strains.</title>
        <authorList>
            <person name="Klenk H.-P."/>
        </authorList>
    </citation>
    <scope>NUCLEOTIDE SEQUENCE [LARGE SCALE GENOMIC DNA]</scope>
    <source>
        <strain evidence="1 2">DSM 45362</strain>
    </source>
</reference>
<dbReference type="AlphaFoldDB" id="A0A841C3P3"/>
<evidence type="ECO:0000313" key="1">
    <source>
        <dbReference type="EMBL" id="MBB5873929.1"/>
    </source>
</evidence>
<comment type="caution">
    <text evidence="1">The sequence shown here is derived from an EMBL/GenBank/DDBJ whole genome shotgun (WGS) entry which is preliminary data.</text>
</comment>
<proteinExistence type="predicted"/>
<gene>
    <name evidence="1" type="ORF">F4553_007363</name>
</gene>